<keyword evidence="7 11" id="KW-0040">ANK repeat</keyword>
<dbReference type="OrthoDB" id="2157354at2759"/>
<name>A0A6L2PXI3_COPFO</name>
<keyword evidence="2" id="KW-0813">Transport</keyword>
<keyword evidence="3" id="KW-0716">Sensory transduction</keyword>
<comment type="caution">
    <text evidence="14">The sequence shown here is derived from an EMBL/GenBank/DDBJ whole genome shotgun (WGS) entry which is preliminary data.</text>
</comment>
<dbReference type="Pfam" id="PF13637">
    <property type="entry name" value="Ank_4"/>
    <property type="match status" value="1"/>
</dbReference>
<evidence type="ECO:0000313" key="15">
    <source>
        <dbReference type="Proteomes" id="UP000502823"/>
    </source>
</evidence>
<keyword evidence="5" id="KW-0677">Repeat</keyword>
<evidence type="ECO:0000256" key="11">
    <source>
        <dbReference type="PROSITE-ProRule" id="PRU00023"/>
    </source>
</evidence>
<dbReference type="Gene3D" id="1.25.40.20">
    <property type="entry name" value="Ankyrin repeat-containing domain"/>
    <property type="match status" value="2"/>
</dbReference>
<dbReference type="Pfam" id="PF00023">
    <property type="entry name" value="Ank"/>
    <property type="match status" value="1"/>
</dbReference>
<dbReference type="SMART" id="SM00248">
    <property type="entry name" value="ANK"/>
    <property type="match status" value="7"/>
</dbReference>
<evidence type="ECO:0000256" key="5">
    <source>
        <dbReference type="ARBA" id="ARBA00022737"/>
    </source>
</evidence>
<feature type="transmembrane region" description="Helical" evidence="12">
    <location>
        <begin position="877"/>
        <end position="898"/>
    </location>
</feature>
<dbReference type="GO" id="GO:0005216">
    <property type="term" value="F:monoatomic ion channel activity"/>
    <property type="evidence" value="ECO:0007669"/>
    <property type="project" value="InterPro"/>
</dbReference>
<evidence type="ECO:0000256" key="2">
    <source>
        <dbReference type="ARBA" id="ARBA00022448"/>
    </source>
</evidence>
<feature type="repeat" description="ANK" evidence="11">
    <location>
        <begin position="258"/>
        <end position="291"/>
    </location>
</feature>
<evidence type="ECO:0000256" key="3">
    <source>
        <dbReference type="ARBA" id="ARBA00022606"/>
    </source>
</evidence>
<keyword evidence="10" id="KW-0407">Ion channel</keyword>
<keyword evidence="15" id="KW-1185">Reference proteome</keyword>
<dbReference type="InterPro" id="IPR036770">
    <property type="entry name" value="Ankyrin_rpt-contain_sf"/>
</dbReference>
<evidence type="ECO:0000256" key="9">
    <source>
        <dbReference type="ARBA" id="ARBA00023136"/>
    </source>
</evidence>
<evidence type="ECO:0000256" key="10">
    <source>
        <dbReference type="ARBA" id="ARBA00023303"/>
    </source>
</evidence>
<dbReference type="InterPro" id="IPR002110">
    <property type="entry name" value="Ankyrin_rpt"/>
</dbReference>
<dbReference type="SUPFAM" id="SSF48403">
    <property type="entry name" value="Ankyrin repeat"/>
    <property type="match status" value="2"/>
</dbReference>
<accession>A0A6L2PXI3</accession>
<dbReference type="PRINTS" id="PR01415">
    <property type="entry name" value="ANKYRIN"/>
</dbReference>
<evidence type="ECO:0000256" key="8">
    <source>
        <dbReference type="ARBA" id="ARBA00023065"/>
    </source>
</evidence>
<feature type="transmembrane region" description="Helical" evidence="12">
    <location>
        <begin position="799"/>
        <end position="817"/>
    </location>
</feature>
<reference evidence="15" key="1">
    <citation type="submission" date="2020-01" db="EMBL/GenBank/DDBJ databases">
        <title>Draft genome sequence of the Termite Coptotermes fromosanus.</title>
        <authorList>
            <person name="Itakura S."/>
            <person name="Yosikawa Y."/>
            <person name="Umezawa K."/>
        </authorList>
    </citation>
    <scope>NUCLEOTIDE SEQUENCE [LARGE SCALE GENOMIC DNA]</scope>
</reference>
<organism evidence="14 15">
    <name type="scientific">Coptotermes formosanus</name>
    <name type="common">Formosan subterranean termite</name>
    <dbReference type="NCBI Taxonomy" id="36987"/>
    <lineage>
        <taxon>Eukaryota</taxon>
        <taxon>Metazoa</taxon>
        <taxon>Ecdysozoa</taxon>
        <taxon>Arthropoda</taxon>
        <taxon>Hexapoda</taxon>
        <taxon>Insecta</taxon>
        <taxon>Pterygota</taxon>
        <taxon>Neoptera</taxon>
        <taxon>Polyneoptera</taxon>
        <taxon>Dictyoptera</taxon>
        <taxon>Blattodea</taxon>
        <taxon>Blattoidea</taxon>
        <taxon>Termitoidae</taxon>
        <taxon>Rhinotermitidae</taxon>
        <taxon>Coptotermes</taxon>
    </lineage>
</organism>
<dbReference type="Pfam" id="PF00520">
    <property type="entry name" value="Ion_trans"/>
    <property type="match status" value="1"/>
</dbReference>
<feature type="domain" description="Ion transport" evidence="13">
    <location>
        <begin position="672"/>
        <end position="910"/>
    </location>
</feature>
<dbReference type="Proteomes" id="UP000502823">
    <property type="component" value="Unassembled WGS sequence"/>
</dbReference>
<feature type="transmembrane region" description="Helical" evidence="12">
    <location>
        <begin position="662"/>
        <end position="682"/>
    </location>
</feature>
<keyword evidence="9 12" id="KW-0472">Membrane</keyword>
<evidence type="ECO:0000259" key="13">
    <source>
        <dbReference type="Pfam" id="PF00520"/>
    </source>
</evidence>
<dbReference type="AlphaFoldDB" id="A0A6L2PXI3"/>
<evidence type="ECO:0000256" key="4">
    <source>
        <dbReference type="ARBA" id="ARBA00022692"/>
    </source>
</evidence>
<feature type="repeat" description="ANK" evidence="11">
    <location>
        <begin position="417"/>
        <end position="449"/>
    </location>
</feature>
<dbReference type="InParanoid" id="A0A6L2PXI3"/>
<dbReference type="PANTHER" id="PTHR47143">
    <property type="entry name" value="TRANSIENT RECEPTOR POTENTIAL CATION CHANNEL PROTEIN PAINLESS"/>
    <property type="match status" value="1"/>
</dbReference>
<dbReference type="PANTHER" id="PTHR47143:SF4">
    <property type="entry name" value="TRANSIENT RECEPTOR POTENTIAL CATION CHANNEL PROTEIN PAINLESS"/>
    <property type="match status" value="1"/>
</dbReference>
<proteinExistence type="predicted"/>
<keyword evidence="8" id="KW-0406">Ion transport</keyword>
<evidence type="ECO:0000256" key="6">
    <source>
        <dbReference type="ARBA" id="ARBA00022989"/>
    </source>
</evidence>
<comment type="subcellular location">
    <subcellularLocation>
        <location evidence="1">Membrane</location>
        <topology evidence="1">Multi-pass membrane protein</topology>
    </subcellularLocation>
</comment>
<feature type="transmembrane region" description="Helical" evidence="12">
    <location>
        <begin position="702"/>
        <end position="720"/>
    </location>
</feature>
<dbReference type="InterPro" id="IPR052076">
    <property type="entry name" value="TRP_cation_channel"/>
</dbReference>
<dbReference type="PROSITE" id="PS50088">
    <property type="entry name" value="ANK_REPEAT"/>
    <property type="match status" value="3"/>
</dbReference>
<evidence type="ECO:0000256" key="7">
    <source>
        <dbReference type="ARBA" id="ARBA00023043"/>
    </source>
</evidence>
<feature type="repeat" description="ANK" evidence="11">
    <location>
        <begin position="528"/>
        <end position="560"/>
    </location>
</feature>
<feature type="transmembrane region" description="Helical" evidence="12">
    <location>
        <begin position="741"/>
        <end position="765"/>
    </location>
</feature>
<protein>
    <recommendedName>
        <fullName evidence="13">Ion transport domain-containing protein</fullName>
    </recommendedName>
</protein>
<evidence type="ECO:0000256" key="1">
    <source>
        <dbReference type="ARBA" id="ARBA00004141"/>
    </source>
</evidence>
<dbReference type="InterPro" id="IPR005821">
    <property type="entry name" value="Ion_trans_dom"/>
</dbReference>
<evidence type="ECO:0000256" key="12">
    <source>
        <dbReference type="SAM" id="Phobius"/>
    </source>
</evidence>
<sequence length="1044" mass="118664">MRQWPLQYSGFGLYVNQRTVLSCGILLGVCLGGPGTAPALLHSVLTSSWTHPASYLTSSGSKTVRASGPIPIMAHYTTVSLTGGTFAFTELHLHGQLQLSVLQHNCNNHSTYLSDSVECMTCVLFKELHVCTMKDGDDRHAWKRLMYSAFNAQTGYEVHVWADAVKYFIFLYRKKSKPRVNYKKYQEDLLEYLEGGNLSEFKKLLENKDKYNINPDHEYGGTCNKTCLAEASKKGLTEFIEALLNNGADPNFVCPLHFGSTAIHFAAEEGHTDAIRCLVKHRHTNINAVNRYGETALHVLASKLTEKGKDPEACFSYLASLKDTNVRHRDADGRSAISMAVGKCSGQVWQAVLRRHDLRSEDRELILKEHPEFKEDNAESIELPYTHDDAYTDLRSGHFERFKREFKEEFVNMTDLMETTFLQLACEKGCLDIVERLLDHGADVNKTGTHESRQPVYLACYYGQCDILVRLFQTNEVVVEFWHGKSLLHGVLQGLRSNRSPTDGHRKCFDYLLKEKKTESPVNHCDIYGHTPLHYAAEEEDSHYAKALLKNGAYIGSLNEFGFSPLNDIGPQALEEILDNCVQCTKTNKDNQYKLTFDFNMLQPIERCDNSRQKQDAESGEELQERLPEMSPLYYISRSNKFGHLLKHPVLLVFLHLKWTRICILFYMNMIYYITFVIFLTADILCETYCPGKCNGNSKPSVIRAILLVLTVVLIIRELIQFWVRPKKLSYFCNLDNILEVCIIATTILILNGCCSNILAAVSLLLAWTEVILQLGCIYSLAVYSEMMKRVTLNYMKFLLWYFPLILAFSFSFYKLYHNDTPEGKNGTFSVNNMTGNFSVQDGVDFYGDLPLSLLKTVVMMIGELEASDMSFDNGSYFVFLFFVFMMIIVLMNLLNGLAVSDTQAIKNDAELVAYRSKVKLVYHFESVVFGGPLNNRCRCHLSGRSPSLCCPWQGRLRKAISLFPDTLANGHLEVILDHATRYTNLRMDKSNNEEEFRPDTCCRIAWPVSVLPRSGVHTLVKGFNLPTVAWKPGLLSQKGKHLW</sequence>
<keyword evidence="6 12" id="KW-1133">Transmembrane helix</keyword>
<dbReference type="EMBL" id="BLKM01012015">
    <property type="protein sequence ID" value="GFG35175.1"/>
    <property type="molecule type" value="Genomic_DNA"/>
</dbReference>
<evidence type="ECO:0000313" key="14">
    <source>
        <dbReference type="EMBL" id="GFG35175.1"/>
    </source>
</evidence>
<dbReference type="Pfam" id="PF12796">
    <property type="entry name" value="Ank_2"/>
    <property type="match status" value="1"/>
</dbReference>
<dbReference type="PROSITE" id="PS50297">
    <property type="entry name" value="ANK_REP_REGION"/>
    <property type="match status" value="2"/>
</dbReference>
<keyword evidence="4 12" id="KW-0812">Transmembrane</keyword>
<gene>
    <name evidence="14" type="ORF">Cfor_12751</name>
</gene>
<dbReference type="GO" id="GO:0034703">
    <property type="term" value="C:cation channel complex"/>
    <property type="evidence" value="ECO:0007669"/>
    <property type="project" value="UniProtKB-ARBA"/>
</dbReference>